<dbReference type="AlphaFoldDB" id="A0A2Z4LUX0"/>
<dbReference type="PROSITE" id="PS51257">
    <property type="entry name" value="PROKAR_LIPOPROTEIN"/>
    <property type="match status" value="1"/>
</dbReference>
<organism evidence="1 2">
    <name type="scientific">Flagellimonas maritima</name>
    <dbReference type="NCBI Taxonomy" id="1383885"/>
    <lineage>
        <taxon>Bacteria</taxon>
        <taxon>Pseudomonadati</taxon>
        <taxon>Bacteroidota</taxon>
        <taxon>Flavobacteriia</taxon>
        <taxon>Flavobacteriales</taxon>
        <taxon>Flavobacteriaceae</taxon>
        <taxon>Flagellimonas</taxon>
    </lineage>
</organism>
<reference evidence="1 2" key="1">
    <citation type="submission" date="2018-06" db="EMBL/GenBank/DDBJ databases">
        <title>Spongiibacterium sp. HME9304 Genome sequencing and assembly.</title>
        <authorList>
            <person name="Kang H."/>
            <person name="Kim H."/>
            <person name="Joh K."/>
        </authorList>
    </citation>
    <scope>NUCLEOTIDE SEQUENCE [LARGE SCALE GENOMIC DNA]</scope>
    <source>
        <strain evidence="1 2">HME9304</strain>
    </source>
</reference>
<dbReference type="EMBL" id="CP030104">
    <property type="protein sequence ID" value="AWX45705.1"/>
    <property type="molecule type" value="Genomic_DNA"/>
</dbReference>
<dbReference type="InterPro" id="IPR013783">
    <property type="entry name" value="Ig-like_fold"/>
</dbReference>
<sequence>MRRINHSIMVAVLILVGCEDILEEPDISGQTVTILAPMDDSILTTNTVGFHWEIVEDATSYNVQIATPNFENAIQLVLDSVVAVDTLGQVTTRIDKNLKNGTYQWRIKAFNSGFKTGYTLTSFQVNGNKDLDLVPPNIPQPTAPANEIVQAESEVNFSWIREEISGTAERDSIFIFTDDSLQILVTKALGANKAYSTILAEGTYYWFVQAFDTAGNESDISKTFNFTIGN</sequence>
<gene>
    <name evidence="1" type="ORF">HME9304_02732</name>
</gene>
<name>A0A2Z4LUX0_9FLAO</name>
<evidence type="ECO:0000313" key="2">
    <source>
        <dbReference type="Proteomes" id="UP000248536"/>
    </source>
</evidence>
<keyword evidence="2" id="KW-1185">Reference proteome</keyword>
<dbReference type="Gene3D" id="2.60.40.10">
    <property type="entry name" value="Immunoglobulins"/>
    <property type="match status" value="2"/>
</dbReference>
<evidence type="ECO:0008006" key="3">
    <source>
        <dbReference type="Google" id="ProtNLM"/>
    </source>
</evidence>
<dbReference type="KEGG" id="spon:HME9304_02732"/>
<accession>A0A2Z4LUX0</accession>
<protein>
    <recommendedName>
        <fullName evidence="3">Fibronectin type-III domain-containing protein</fullName>
    </recommendedName>
</protein>
<evidence type="ECO:0000313" key="1">
    <source>
        <dbReference type="EMBL" id="AWX45705.1"/>
    </source>
</evidence>
<dbReference type="RefSeq" id="WP_123877491.1">
    <property type="nucleotide sequence ID" value="NZ_CP030104.1"/>
</dbReference>
<dbReference type="OrthoDB" id="1121506at2"/>
<dbReference type="Proteomes" id="UP000248536">
    <property type="component" value="Chromosome"/>
</dbReference>
<proteinExistence type="predicted"/>